<dbReference type="Proteomes" id="UP000287361">
    <property type="component" value="Unassembled WGS sequence"/>
</dbReference>
<feature type="transmembrane region" description="Helical" evidence="1">
    <location>
        <begin position="6"/>
        <end position="25"/>
    </location>
</feature>
<accession>A0A401LDC3</accession>
<feature type="transmembrane region" description="Helical" evidence="1">
    <location>
        <begin position="133"/>
        <end position="154"/>
    </location>
</feature>
<feature type="transmembrane region" description="Helical" evidence="1">
    <location>
        <begin position="91"/>
        <end position="112"/>
    </location>
</feature>
<name>A0A401LDC3_9FIRM</name>
<feature type="transmembrane region" description="Helical" evidence="1">
    <location>
        <begin position="37"/>
        <end position="58"/>
    </location>
</feature>
<keyword evidence="3" id="KW-1185">Reference proteome</keyword>
<dbReference type="OrthoDB" id="9782481at2"/>
<dbReference type="AlphaFoldDB" id="A0A401LDC3"/>
<evidence type="ECO:0000256" key="1">
    <source>
        <dbReference type="SAM" id="Phobius"/>
    </source>
</evidence>
<dbReference type="EMBL" id="BHVZ01000001">
    <property type="protein sequence ID" value="GCB29434.1"/>
    <property type="molecule type" value="Genomic_DNA"/>
</dbReference>
<feature type="transmembrane region" description="Helical" evidence="1">
    <location>
        <begin position="166"/>
        <end position="188"/>
    </location>
</feature>
<evidence type="ECO:0000313" key="2">
    <source>
        <dbReference type="EMBL" id="GCB29434.1"/>
    </source>
</evidence>
<comment type="caution">
    <text evidence="2">The sequence shown here is derived from an EMBL/GenBank/DDBJ whole genome shotgun (WGS) entry which is preliminary data.</text>
</comment>
<gene>
    <name evidence="2" type="primary">spmA</name>
    <name evidence="2" type="ORF">KGMB03357_10950</name>
</gene>
<keyword evidence="1" id="KW-1133">Transmembrane helix</keyword>
<protein>
    <submittedName>
        <fullName evidence="2">Spore maturation protein A</fullName>
    </submittedName>
</protein>
<organism evidence="2 3">
    <name type="scientific">Anaerotignum faecicola</name>
    <dbReference type="NCBI Taxonomy" id="2358141"/>
    <lineage>
        <taxon>Bacteria</taxon>
        <taxon>Bacillati</taxon>
        <taxon>Bacillota</taxon>
        <taxon>Clostridia</taxon>
        <taxon>Lachnospirales</taxon>
        <taxon>Anaerotignaceae</taxon>
        <taxon>Anaerotignum</taxon>
    </lineage>
</organism>
<proteinExistence type="predicted"/>
<sequence>MLNGIWGFFLIGGILTGAFLGRMDMVTGAILSGGRSAVELALAMAGVISVWSGVLKIAERGGMIDRLAARLTPLMDFLFPSVPRLHPARKYIATNFVANFLGLGWAATPAGLMAMKELQRLNREEKGRASAAMCMFLTVNMTSLQLVTMNILAYRMEYGSQSPAEIIGVGIAATMLTTLVGTLAAKALEGRG</sequence>
<evidence type="ECO:0000313" key="3">
    <source>
        <dbReference type="Proteomes" id="UP000287361"/>
    </source>
</evidence>
<keyword evidence="1" id="KW-0812">Transmembrane</keyword>
<keyword evidence="1" id="KW-0472">Membrane</keyword>
<reference evidence="2 3" key="1">
    <citation type="submission" date="2018-10" db="EMBL/GenBank/DDBJ databases">
        <title>Draft Genome Sequence of Anaerotignum sp. KCTC 15736.</title>
        <authorList>
            <person name="Choi S.H."/>
            <person name="Kim J.S."/>
            <person name="Kang S.W."/>
            <person name="Lee J.S."/>
            <person name="Park S.H."/>
        </authorList>
    </citation>
    <scope>NUCLEOTIDE SEQUENCE [LARGE SCALE GENOMIC DNA]</scope>
    <source>
        <strain evidence="2 3">KCTC 15736</strain>
    </source>
</reference>